<dbReference type="GeneID" id="55814253"/>
<dbReference type="RefSeq" id="YP_009884809.1">
    <property type="nucleotide sequence ID" value="NC_049473.1"/>
</dbReference>
<organism evidence="1 2">
    <name type="scientific">Arthrobacter phage Kuleana</name>
    <dbReference type="NCBI Taxonomy" id="2653270"/>
    <lineage>
        <taxon>Viruses</taxon>
        <taxon>Duplodnaviria</taxon>
        <taxon>Heunggongvirae</taxon>
        <taxon>Uroviricota</taxon>
        <taxon>Caudoviricetes</taxon>
        <taxon>Kuleanavirus</taxon>
        <taxon>Kuleanavirus kuleana</taxon>
    </lineage>
</organism>
<accession>A0A5Q2WEJ4</accession>
<evidence type="ECO:0000313" key="2">
    <source>
        <dbReference type="Proteomes" id="UP000394254"/>
    </source>
</evidence>
<dbReference type="EMBL" id="MN484600">
    <property type="protein sequence ID" value="QGH74488.1"/>
    <property type="molecule type" value="Genomic_DNA"/>
</dbReference>
<dbReference type="KEGG" id="vg:55814253"/>
<gene>
    <name evidence="1" type="primary">1</name>
    <name evidence="1" type="ORF">SEA_KULEANA_1</name>
</gene>
<protein>
    <submittedName>
        <fullName evidence="1">Uncharacterized protein</fullName>
    </submittedName>
</protein>
<name>A0A5Q2WEJ4_9CAUD</name>
<keyword evidence="2" id="KW-1185">Reference proteome</keyword>
<dbReference type="Proteomes" id="UP000394254">
    <property type="component" value="Segment"/>
</dbReference>
<sequence length="115" mass="12790">MDKETRRAAVRAFLRGERVAVFCRSWDDARELLRLVVADLPESPGFRVSYAAGRLGIVPLGLRGMSDMRFYSVRSSGHRGWSCDRVFVPADVPDDVLAAIVPMTAASRVGETTRY</sequence>
<evidence type="ECO:0000313" key="1">
    <source>
        <dbReference type="EMBL" id="QGH74488.1"/>
    </source>
</evidence>
<reference evidence="1 2" key="1">
    <citation type="submission" date="2019-09" db="EMBL/GenBank/DDBJ databases">
        <authorList>
            <person name="Barrows A.R."/>
            <person name="Franco J.W."/>
            <person name="Javier C.J."/>
            <person name="Lucero K.A."/>
            <person name="Madrid E.R."/>
            <person name="Margerin I.A.R."/>
            <person name="Moore C.L."/>
            <person name="Neustel K.S."/>
            <person name="Ornellas N.W."/>
            <person name="Oshiro K."/>
            <person name="Severson C.G."/>
            <person name="Vavra L.H."/>
            <person name="Wilcer A."/>
            <person name="Donachie S.P."/>
            <person name="Reed F.A."/>
            <person name="Palecanda S."/>
            <person name="Chong R.A."/>
            <person name="Porter M.L."/>
            <person name="Washington J.M."/>
            <person name="Garlena R.A."/>
            <person name="Russell D.A."/>
            <person name="Pope W.H."/>
            <person name="Jacobs-Sera D."/>
            <person name="Hatfull G.F."/>
        </authorList>
    </citation>
    <scope>NUCLEOTIDE SEQUENCE [LARGE SCALE GENOMIC DNA]</scope>
</reference>
<proteinExistence type="predicted"/>